<dbReference type="EMBL" id="AM778934">
    <property type="protein sequence ID" value="CAO88010.1"/>
    <property type="molecule type" value="Genomic_DNA"/>
</dbReference>
<sequence length="76" mass="8730">MGRVRSPKSIGGAVGARLGNAPYKIGDRTFLEFIIKCPNIRFKCFLYKFFTLLRIVTLIWFCIWVLRFVLCNGLGL</sequence>
<name>A8YFJ6_MICA7</name>
<organism evidence="2">
    <name type="scientific">Microcystis aeruginosa (strain PCC 7806)</name>
    <dbReference type="NCBI Taxonomy" id="267872"/>
    <lineage>
        <taxon>Bacteria</taxon>
        <taxon>Bacillati</taxon>
        <taxon>Cyanobacteriota</taxon>
        <taxon>Cyanophyceae</taxon>
        <taxon>Oscillatoriophycideae</taxon>
        <taxon>Chroococcales</taxon>
        <taxon>Microcystaceae</taxon>
        <taxon>Microcystis</taxon>
    </lineage>
</organism>
<keyword evidence="1" id="KW-0812">Transmembrane</keyword>
<evidence type="ECO:0000313" key="2">
    <source>
        <dbReference type="EMBL" id="CAO88010.1"/>
    </source>
</evidence>
<proteinExistence type="predicted"/>
<feature type="transmembrane region" description="Helical" evidence="1">
    <location>
        <begin position="45"/>
        <end position="66"/>
    </location>
</feature>
<keyword evidence="1" id="KW-1133">Transmembrane helix</keyword>
<dbReference type="AlphaFoldDB" id="A8YFJ6"/>
<accession>A8YFJ6</accession>
<gene>
    <name evidence="2" type="ORF">IPF_6332</name>
</gene>
<evidence type="ECO:0000256" key="1">
    <source>
        <dbReference type="SAM" id="Phobius"/>
    </source>
</evidence>
<keyword evidence="1" id="KW-0472">Membrane</keyword>
<reference evidence="2" key="1">
    <citation type="submission" date="2007-08" db="EMBL/GenBank/DDBJ databases">
        <authorList>
            <person name="Frangeul L."/>
        </authorList>
    </citation>
    <scope>NUCLEOTIDE SEQUENCE</scope>
    <source>
        <strain evidence="2">PCC 7806</strain>
    </source>
</reference>
<protein>
    <submittedName>
        <fullName evidence="2">Similarity. Hypothetical start</fullName>
    </submittedName>
</protein>